<protein>
    <submittedName>
        <fullName evidence="2">Uncharacterized protein</fullName>
    </submittedName>
</protein>
<proteinExistence type="predicted"/>
<comment type="caution">
    <text evidence="2">The sequence shown here is derived from an EMBL/GenBank/DDBJ whole genome shotgun (WGS) entry which is preliminary data.</text>
</comment>
<evidence type="ECO:0000313" key="2">
    <source>
        <dbReference type="EMBL" id="CAA7263845.1"/>
    </source>
</evidence>
<dbReference type="EMBL" id="CACVBS010000041">
    <property type="protein sequence ID" value="CAA7263845.1"/>
    <property type="molecule type" value="Genomic_DNA"/>
</dbReference>
<evidence type="ECO:0000313" key="3">
    <source>
        <dbReference type="Proteomes" id="UP000467700"/>
    </source>
</evidence>
<gene>
    <name evidence="2" type="ORF">AAE3_LOCUS6014</name>
</gene>
<accession>A0A8S0VRL0</accession>
<keyword evidence="3" id="KW-1185">Reference proteome</keyword>
<feature type="compositionally biased region" description="Basic residues" evidence="1">
    <location>
        <begin position="130"/>
        <end position="153"/>
    </location>
</feature>
<feature type="compositionally biased region" description="Polar residues" evidence="1">
    <location>
        <begin position="213"/>
        <end position="241"/>
    </location>
</feature>
<dbReference type="Proteomes" id="UP000467700">
    <property type="component" value="Unassembled WGS sequence"/>
</dbReference>
<sequence>MTWYVWNLDMFLFEINLSFFPMPRRGLANPHGFDHSRNHKAGAAQLRGILPAQELDDEGFKVLRTTLNELRRKHLDAGKTGSAQRDKMEAVIRTVKKDFPGIFSGEERDRRAYYILQILLESHRNARSTQIRKNKGRRTSGRKKKATSKKSHFVKNAVEKGRSRDEKENTPEVSVLSASLREPDDLTLPSEQENTNEREPTSQEPQMDDESSQKSTTLSDMKAANLSSQTHTSQASFSLQSTSKSTRGFSAKIVSASQTSARSSESTAITVTGTTQIPSVLAFLEACIPSMGHLLDRFTEFGCVNEEFLFGASRWPANTIQNFLESLPPGPEGEKLTKMEVLALQIHLKTYFQS</sequence>
<evidence type="ECO:0000256" key="1">
    <source>
        <dbReference type="SAM" id="MobiDB-lite"/>
    </source>
</evidence>
<organism evidence="2 3">
    <name type="scientific">Cyclocybe aegerita</name>
    <name type="common">Black poplar mushroom</name>
    <name type="synonym">Agrocybe aegerita</name>
    <dbReference type="NCBI Taxonomy" id="1973307"/>
    <lineage>
        <taxon>Eukaryota</taxon>
        <taxon>Fungi</taxon>
        <taxon>Dikarya</taxon>
        <taxon>Basidiomycota</taxon>
        <taxon>Agaricomycotina</taxon>
        <taxon>Agaricomycetes</taxon>
        <taxon>Agaricomycetidae</taxon>
        <taxon>Agaricales</taxon>
        <taxon>Agaricineae</taxon>
        <taxon>Bolbitiaceae</taxon>
        <taxon>Cyclocybe</taxon>
    </lineage>
</organism>
<dbReference type="OrthoDB" id="3069802at2759"/>
<reference evidence="2 3" key="1">
    <citation type="submission" date="2020-01" db="EMBL/GenBank/DDBJ databases">
        <authorList>
            <person name="Gupta K D."/>
        </authorList>
    </citation>
    <scope>NUCLEOTIDE SEQUENCE [LARGE SCALE GENOMIC DNA]</scope>
</reference>
<feature type="compositionally biased region" description="Basic and acidic residues" evidence="1">
    <location>
        <begin position="157"/>
        <end position="170"/>
    </location>
</feature>
<name>A0A8S0VRL0_CYCAE</name>
<dbReference type="AlphaFoldDB" id="A0A8S0VRL0"/>
<feature type="region of interest" description="Disordered" evidence="1">
    <location>
        <begin position="126"/>
        <end position="241"/>
    </location>
</feature>